<keyword evidence="3" id="KW-1185">Reference proteome</keyword>
<reference evidence="2" key="1">
    <citation type="submission" date="2021-10" db="EMBL/GenBank/DDBJ databases">
        <authorList>
            <person name="Dean J.D."/>
            <person name="Kim M.K."/>
            <person name="Newey C.N."/>
            <person name="Stoker T.S."/>
            <person name="Thompson D.W."/>
            <person name="Grose J.H."/>
        </authorList>
    </citation>
    <scope>NUCLEOTIDE SEQUENCE</scope>
    <source>
        <strain evidence="2">BT178</strain>
    </source>
</reference>
<gene>
    <name evidence="2" type="ORF">LGH74_20115</name>
</gene>
<dbReference type="Gene3D" id="3.40.1460.10">
    <property type="entry name" value="Nuclease A inhibitor-like"/>
    <property type="match status" value="1"/>
</dbReference>
<dbReference type="InterPro" id="IPR036587">
    <property type="entry name" value="NucleaseA_inhib-like_sf"/>
</dbReference>
<comment type="caution">
    <text evidence="2">The sequence shown here is derived from an EMBL/GenBank/DDBJ whole genome shotgun (WGS) entry which is preliminary data.</text>
</comment>
<evidence type="ECO:0000313" key="3">
    <source>
        <dbReference type="Proteomes" id="UP001165296"/>
    </source>
</evidence>
<sequence length="179" mass="19064">MNELAAAINAKVPAASTSQPDSRGVKPLASKAERETTESNETAPASAVATDPVSQQLQQLTKDLKFMSESEAPLTVVSYEAPGGALTDATLLQLTGQPAGTKVATVDLLHFLRNHTADDGILENPALANRYKALQMFMKQDLDETKVYRMGEGPQVQAYALGRTSDGKLAGFKTVLTET</sequence>
<evidence type="ECO:0000256" key="1">
    <source>
        <dbReference type="SAM" id="MobiDB-lite"/>
    </source>
</evidence>
<dbReference type="InterPro" id="IPR012489">
    <property type="entry name" value="NucleaseA_inhib-like"/>
</dbReference>
<dbReference type="SUPFAM" id="SSF82602">
    <property type="entry name" value="Nuclease A inhibitor (NuiA)"/>
    <property type="match status" value="1"/>
</dbReference>
<proteinExistence type="predicted"/>
<dbReference type="Proteomes" id="UP001165296">
    <property type="component" value="Unassembled WGS sequence"/>
</dbReference>
<evidence type="ECO:0000313" key="2">
    <source>
        <dbReference type="EMBL" id="MCB2410309.1"/>
    </source>
</evidence>
<organism evidence="2 3">
    <name type="scientific">Hymenobacter lucidus</name>
    <dbReference type="NCBI Taxonomy" id="2880930"/>
    <lineage>
        <taxon>Bacteria</taxon>
        <taxon>Pseudomonadati</taxon>
        <taxon>Bacteroidota</taxon>
        <taxon>Cytophagia</taxon>
        <taxon>Cytophagales</taxon>
        <taxon>Hymenobacteraceae</taxon>
        <taxon>Hymenobacter</taxon>
    </lineage>
</organism>
<dbReference type="EMBL" id="JAJADR010000006">
    <property type="protein sequence ID" value="MCB2410309.1"/>
    <property type="molecule type" value="Genomic_DNA"/>
</dbReference>
<dbReference type="Pfam" id="PF07924">
    <property type="entry name" value="NuiA"/>
    <property type="match status" value="1"/>
</dbReference>
<feature type="region of interest" description="Disordered" evidence="1">
    <location>
        <begin position="1"/>
        <end position="53"/>
    </location>
</feature>
<protein>
    <submittedName>
        <fullName evidence="2">Nuclease A inhibitor family protein</fullName>
    </submittedName>
</protein>
<name>A0ABS8AWY6_9BACT</name>
<accession>A0ABS8AWY6</accession>